<comment type="catalytic activity">
    <reaction evidence="4">
        <text>uridine(516) in 16S rRNA = pseudouridine(516) in 16S rRNA</text>
        <dbReference type="Rhea" id="RHEA:38867"/>
        <dbReference type="Rhea" id="RHEA-COMP:10089"/>
        <dbReference type="Rhea" id="RHEA-COMP:10090"/>
        <dbReference type="ChEBI" id="CHEBI:65314"/>
        <dbReference type="ChEBI" id="CHEBI:65315"/>
        <dbReference type="EC" id="5.4.99.19"/>
    </reaction>
</comment>
<dbReference type="Pfam" id="PF01479">
    <property type="entry name" value="S4"/>
    <property type="match status" value="1"/>
</dbReference>
<dbReference type="NCBIfam" id="NF008097">
    <property type="entry name" value="PRK10839.1"/>
    <property type="match status" value="1"/>
</dbReference>
<feature type="domain" description="RNA-binding S4" evidence="8">
    <location>
        <begin position="27"/>
        <end position="87"/>
    </location>
</feature>
<dbReference type="InterPro" id="IPR018496">
    <property type="entry name" value="PsdUridine_synth_RsuA/RluB_CS"/>
</dbReference>
<dbReference type="eggNOG" id="COG1187">
    <property type="taxonomic scope" value="Bacteria"/>
</dbReference>
<evidence type="ECO:0000259" key="8">
    <source>
        <dbReference type="SMART" id="SM00363"/>
    </source>
</evidence>
<dbReference type="InterPro" id="IPR020103">
    <property type="entry name" value="PsdUridine_synth_cat_dom_sf"/>
</dbReference>
<evidence type="ECO:0000256" key="4">
    <source>
        <dbReference type="ARBA" id="ARBA00036749"/>
    </source>
</evidence>
<dbReference type="SUPFAM" id="SSF55120">
    <property type="entry name" value="Pseudouridine synthase"/>
    <property type="match status" value="1"/>
</dbReference>
<dbReference type="InterPro" id="IPR020094">
    <property type="entry name" value="TruA/RsuA/RluB/E/F_N"/>
</dbReference>
<dbReference type="Gene3D" id="3.30.70.580">
    <property type="entry name" value="Pseudouridine synthase I, catalytic domain, N-terminal subdomain"/>
    <property type="match status" value="1"/>
</dbReference>
<dbReference type="InterPro" id="IPR000748">
    <property type="entry name" value="PsdUridine_synth_RsuA/RluB/E/F"/>
</dbReference>
<dbReference type="SUPFAM" id="SSF55174">
    <property type="entry name" value="Alpha-L RNA-binding motif"/>
    <property type="match status" value="1"/>
</dbReference>
<reference evidence="9 10" key="1">
    <citation type="submission" date="2007-08" db="EMBL/GenBank/DDBJ databases">
        <title>Complete sequence of Shewanella sediminis HAW-EB3.</title>
        <authorList>
            <consortium name="US DOE Joint Genome Institute"/>
            <person name="Copeland A."/>
            <person name="Lucas S."/>
            <person name="Lapidus A."/>
            <person name="Barry K."/>
            <person name="Glavina del Rio T."/>
            <person name="Dalin E."/>
            <person name="Tice H."/>
            <person name="Pitluck S."/>
            <person name="Chertkov O."/>
            <person name="Brettin T."/>
            <person name="Bruce D."/>
            <person name="Detter J.C."/>
            <person name="Han C."/>
            <person name="Schmutz J."/>
            <person name="Larimer F."/>
            <person name="Land M."/>
            <person name="Hauser L."/>
            <person name="Kyrpides N."/>
            <person name="Kim E."/>
            <person name="Zhao J.-S."/>
            <person name="Richardson P."/>
        </authorList>
    </citation>
    <scope>NUCLEOTIDE SEQUENCE [LARGE SCALE GENOMIC DNA]</scope>
    <source>
        <strain evidence="9 10">HAW-EB3</strain>
    </source>
</reference>
<protein>
    <recommendedName>
        <fullName evidence="7">Pseudouridine synthase</fullName>
        <ecNumber evidence="7">5.4.99.-</ecNumber>
    </recommendedName>
</protein>
<dbReference type="AlphaFoldDB" id="A8FZ38"/>
<keyword evidence="10" id="KW-1185">Reference proteome</keyword>
<dbReference type="GO" id="GO:0160136">
    <property type="term" value="F:16S rRNA pseudouridine(516) synthase activity"/>
    <property type="evidence" value="ECO:0007669"/>
    <property type="project" value="UniProtKB-EC"/>
</dbReference>
<dbReference type="InterPro" id="IPR050343">
    <property type="entry name" value="RsuA_PseudoU_synthase"/>
</dbReference>
<dbReference type="InterPro" id="IPR006145">
    <property type="entry name" value="PsdUridine_synth_RsuA/RluA"/>
</dbReference>
<comment type="function">
    <text evidence="5">Responsible for synthesis of pseudouridine from uracil-516 in 16S ribosomal RNA.</text>
</comment>
<dbReference type="Pfam" id="PF00849">
    <property type="entry name" value="PseudoU_synth_2"/>
    <property type="match status" value="1"/>
</dbReference>
<dbReference type="EC" id="5.4.99.-" evidence="7"/>
<dbReference type="InterPro" id="IPR036986">
    <property type="entry name" value="S4_RNA-bd_sf"/>
</dbReference>
<comment type="similarity">
    <text evidence="1 7">Belongs to the pseudouridine synthase RsuA family.</text>
</comment>
<dbReference type="CDD" id="cd00165">
    <property type="entry name" value="S4"/>
    <property type="match status" value="1"/>
</dbReference>
<dbReference type="HOGENOM" id="CLU_024979_1_2_6"/>
<evidence type="ECO:0000256" key="2">
    <source>
        <dbReference type="ARBA" id="ARBA00022884"/>
    </source>
</evidence>
<dbReference type="EMBL" id="CP000821">
    <property type="protein sequence ID" value="ABV38111.1"/>
    <property type="molecule type" value="Genomic_DNA"/>
</dbReference>
<dbReference type="CDD" id="cd02553">
    <property type="entry name" value="PseudoU_synth_RsuA"/>
    <property type="match status" value="1"/>
</dbReference>
<dbReference type="InterPro" id="IPR002942">
    <property type="entry name" value="S4_RNA-bd"/>
</dbReference>
<accession>A8FZ38</accession>
<name>A8FZ38_SHESH</name>
<evidence type="ECO:0000256" key="3">
    <source>
        <dbReference type="ARBA" id="ARBA00023235"/>
    </source>
</evidence>
<dbReference type="SMART" id="SM00363">
    <property type="entry name" value="S4"/>
    <property type="match status" value="1"/>
</dbReference>
<keyword evidence="3 7" id="KW-0413">Isomerase</keyword>
<dbReference type="GO" id="GO:0000455">
    <property type="term" value="P:enzyme-directed rRNA pseudouridine synthesis"/>
    <property type="evidence" value="ECO:0007669"/>
    <property type="project" value="UniProtKB-ARBA"/>
</dbReference>
<dbReference type="PANTHER" id="PTHR47683">
    <property type="entry name" value="PSEUDOURIDINE SYNTHASE FAMILY PROTEIN-RELATED"/>
    <property type="match status" value="1"/>
</dbReference>
<organism evidence="9 10">
    <name type="scientific">Shewanella sediminis (strain HAW-EB3)</name>
    <dbReference type="NCBI Taxonomy" id="425104"/>
    <lineage>
        <taxon>Bacteria</taxon>
        <taxon>Pseudomonadati</taxon>
        <taxon>Pseudomonadota</taxon>
        <taxon>Gammaproteobacteria</taxon>
        <taxon>Alteromonadales</taxon>
        <taxon>Shewanellaceae</taxon>
        <taxon>Shewanella</taxon>
    </lineage>
</organism>
<evidence type="ECO:0000256" key="1">
    <source>
        <dbReference type="ARBA" id="ARBA00008348"/>
    </source>
</evidence>
<dbReference type="PANTHER" id="PTHR47683:SF4">
    <property type="entry name" value="PSEUDOURIDINE SYNTHASE"/>
    <property type="match status" value="1"/>
</dbReference>
<dbReference type="PROSITE" id="PS01149">
    <property type="entry name" value="PSI_RSU"/>
    <property type="match status" value="1"/>
</dbReference>
<dbReference type="KEGG" id="sse:Ssed_3507"/>
<evidence type="ECO:0000256" key="7">
    <source>
        <dbReference type="RuleBase" id="RU003887"/>
    </source>
</evidence>
<dbReference type="GO" id="GO:0003723">
    <property type="term" value="F:RNA binding"/>
    <property type="evidence" value="ECO:0007669"/>
    <property type="project" value="UniProtKB-KW"/>
</dbReference>
<evidence type="ECO:0000313" key="10">
    <source>
        <dbReference type="Proteomes" id="UP000002015"/>
    </source>
</evidence>
<sequence length="256" mass="28390">MPSKTLPFVSLGFIMSPILYSKLRSIVRLDKFICESTSLTRSLAKKAMHRGDVTCDGEIIKNSGFKVTDAHTICLDGEVLSIIGPRFIMINKPVDTICSTIDEEYPSVLGLIDVIKPEELHIAGRLDADTTGLVLITNDGQWSHKITSPKKECGKRYLLETAEPLADSLVEQFATGLQLNNEDGLTKPAILDILGAHEARLTITEGKYHQVKRMLAAVGNRVTRLHRECVGTIELDADLDLGEWRYLTDEEIKSVK</sequence>
<dbReference type="NCBIfam" id="TIGR00093">
    <property type="entry name" value="pseudouridine synthase"/>
    <property type="match status" value="1"/>
</dbReference>
<proteinExistence type="inferred from homology"/>
<dbReference type="STRING" id="425104.Ssed_3507"/>
<dbReference type="Gene3D" id="3.10.290.10">
    <property type="entry name" value="RNA-binding S4 domain"/>
    <property type="match status" value="1"/>
</dbReference>
<evidence type="ECO:0000313" key="9">
    <source>
        <dbReference type="EMBL" id="ABV38111.1"/>
    </source>
</evidence>
<evidence type="ECO:0000256" key="6">
    <source>
        <dbReference type="PROSITE-ProRule" id="PRU00182"/>
    </source>
</evidence>
<dbReference type="InterPro" id="IPR042092">
    <property type="entry name" value="PsdUridine_s_RsuA/RluB/E/F_cat"/>
</dbReference>
<keyword evidence="2 6" id="KW-0694">RNA-binding</keyword>
<dbReference type="Gene3D" id="3.30.70.1560">
    <property type="entry name" value="Alpha-L RNA-binding motif"/>
    <property type="match status" value="1"/>
</dbReference>
<gene>
    <name evidence="9" type="ordered locus">Ssed_3507</name>
</gene>
<dbReference type="PROSITE" id="PS50889">
    <property type="entry name" value="S4"/>
    <property type="match status" value="1"/>
</dbReference>
<dbReference type="Proteomes" id="UP000002015">
    <property type="component" value="Chromosome"/>
</dbReference>
<evidence type="ECO:0000256" key="5">
    <source>
        <dbReference type="ARBA" id="ARBA00037590"/>
    </source>
</evidence>